<dbReference type="SMART" id="SM00404">
    <property type="entry name" value="PTPc_motif"/>
    <property type="match status" value="1"/>
</dbReference>
<feature type="domain" description="Tyrosine specific protein phosphatases" evidence="3">
    <location>
        <begin position="214"/>
        <end position="314"/>
    </location>
</feature>
<dbReference type="PANTHER" id="PTHR19134:SF449">
    <property type="entry name" value="TYROSINE-PROTEIN PHOSPHATASE 1"/>
    <property type="match status" value="1"/>
</dbReference>
<dbReference type="InterPro" id="IPR003595">
    <property type="entry name" value="Tyr_Pase_cat"/>
</dbReference>
<dbReference type="InterPro" id="IPR016130">
    <property type="entry name" value="Tyr_Pase_AS"/>
</dbReference>
<dbReference type="Gene3D" id="3.90.190.10">
    <property type="entry name" value="Protein tyrosine phosphatase superfamily"/>
    <property type="match status" value="1"/>
</dbReference>
<evidence type="ECO:0000256" key="1">
    <source>
        <dbReference type="ARBA" id="ARBA00009649"/>
    </source>
</evidence>
<dbReference type="InterPro" id="IPR029021">
    <property type="entry name" value="Prot-tyrosine_phosphatase-like"/>
</dbReference>
<protein>
    <submittedName>
        <fullName evidence="4">Related to Protein-tyrosine phosphatase gamma</fullName>
    </submittedName>
</protein>
<dbReference type="SUPFAM" id="SSF52799">
    <property type="entry name" value="(Phosphotyrosine protein) phosphatases II"/>
    <property type="match status" value="1"/>
</dbReference>
<organism evidence="4">
    <name type="scientific">Melanopsichium pennsylvanicum 4</name>
    <dbReference type="NCBI Taxonomy" id="1398559"/>
    <lineage>
        <taxon>Eukaryota</taxon>
        <taxon>Fungi</taxon>
        <taxon>Dikarya</taxon>
        <taxon>Basidiomycota</taxon>
        <taxon>Ustilaginomycotina</taxon>
        <taxon>Ustilaginomycetes</taxon>
        <taxon>Ustilaginales</taxon>
        <taxon>Ustilaginaceae</taxon>
        <taxon>Melanopsichium</taxon>
    </lineage>
</organism>
<dbReference type="InterPro" id="IPR000387">
    <property type="entry name" value="Tyr_Pase_dom"/>
</dbReference>
<sequence length="332" mass="37212">MSLGLRPSKIALNQLYSALDFIDHLRLSQSHLGYTTTLSTSSENIHANRYRDILPYDHALLPGPFLNAAFIPFFHPTALSFIISQAPLPQTFTNFYTHIVQQRVKLLINLTTLVENGRLKAHQYWPDPSSPSESSSNQIVLDNGWKVTMDSETTIDLAQGQATLIRRVIHIDTTNTASSCCSSTSKDLKTGWSFTQFHVTSWPDHGVFPTCLLLQLMEQTQQVVIPKNDPPPPTWIHCSAGVGRSGTLAAAFIAEATINVVKDSAQNDDALDEKVNMWMIGRNVTSQVWDLPVRIVEHLRRYRARMVQTIEQFEAVFEIVAQLATKAEMVPK</sequence>
<dbReference type="PROSITE" id="PS50056">
    <property type="entry name" value="TYR_PHOSPHATASE_2"/>
    <property type="match status" value="1"/>
</dbReference>
<dbReference type="PROSITE" id="PS00383">
    <property type="entry name" value="TYR_PHOSPHATASE_1"/>
    <property type="match status" value="1"/>
</dbReference>
<proteinExistence type="inferred from homology"/>
<dbReference type="CDD" id="cd00047">
    <property type="entry name" value="PTPc"/>
    <property type="match status" value="1"/>
</dbReference>
<dbReference type="PROSITE" id="PS50055">
    <property type="entry name" value="TYR_PHOSPHATASE_PTP"/>
    <property type="match status" value="1"/>
</dbReference>
<name>A0A077QZE2_9BASI</name>
<comment type="similarity">
    <text evidence="1">Belongs to the protein-tyrosine phosphatase family. Non-receptor class subfamily.</text>
</comment>
<evidence type="ECO:0000259" key="2">
    <source>
        <dbReference type="PROSITE" id="PS50055"/>
    </source>
</evidence>
<evidence type="ECO:0000313" key="4">
    <source>
        <dbReference type="EMBL" id="CDI55610.1"/>
    </source>
</evidence>
<accession>A0A077QZE2</accession>
<dbReference type="AlphaFoldDB" id="A0A077QZE2"/>
<dbReference type="GO" id="GO:0004725">
    <property type="term" value="F:protein tyrosine phosphatase activity"/>
    <property type="evidence" value="ECO:0007669"/>
    <property type="project" value="InterPro"/>
</dbReference>
<reference evidence="4" key="1">
    <citation type="journal article" date="2014" name="Genome Biol. Evol.">
        <title>Gene Loss Rather Than Gene Gain Is Associated with a Host Jump from Monocots to Dicots in the Smut Fungus Melanopsichium pennsylvanicum.</title>
        <authorList>
            <person name="Sharma R."/>
            <person name="Mishra B."/>
            <person name="Runge F."/>
            <person name="Thines M."/>
        </authorList>
    </citation>
    <scope>NUCLEOTIDE SEQUENCE</scope>
    <source>
        <strain evidence="4">4</strain>
    </source>
</reference>
<dbReference type="InterPro" id="IPR050348">
    <property type="entry name" value="Protein-Tyr_Phosphatase"/>
</dbReference>
<feature type="domain" description="Tyrosine-protein phosphatase" evidence="2">
    <location>
        <begin position="15"/>
        <end position="323"/>
    </location>
</feature>
<dbReference type="InterPro" id="IPR000242">
    <property type="entry name" value="PTP_cat"/>
</dbReference>
<dbReference type="EMBL" id="HG529655">
    <property type="protein sequence ID" value="CDI55610.1"/>
    <property type="molecule type" value="Genomic_DNA"/>
</dbReference>
<evidence type="ECO:0000259" key="3">
    <source>
        <dbReference type="PROSITE" id="PS50056"/>
    </source>
</evidence>
<dbReference type="PANTHER" id="PTHR19134">
    <property type="entry name" value="RECEPTOR-TYPE TYROSINE-PROTEIN PHOSPHATASE"/>
    <property type="match status" value="1"/>
</dbReference>
<dbReference type="SMART" id="SM00194">
    <property type="entry name" value="PTPc"/>
    <property type="match status" value="1"/>
</dbReference>
<dbReference type="Pfam" id="PF00102">
    <property type="entry name" value="Y_phosphatase"/>
    <property type="match status" value="1"/>
</dbReference>
<dbReference type="PRINTS" id="PR00700">
    <property type="entry name" value="PRTYPHPHTASE"/>
</dbReference>